<gene>
    <name evidence="2" type="ORF">WMO28_00670</name>
</gene>
<dbReference type="Proteomes" id="UP001473063">
    <property type="component" value="Unassembled WGS sequence"/>
</dbReference>
<evidence type="ECO:0000313" key="3">
    <source>
        <dbReference type="Proteomes" id="UP001473063"/>
    </source>
</evidence>
<feature type="compositionally biased region" description="Polar residues" evidence="1">
    <location>
        <begin position="107"/>
        <end position="133"/>
    </location>
</feature>
<organism evidence="2 3">
    <name type="scientific">Blautia aquisgranensis</name>
    <dbReference type="NCBI Taxonomy" id="3133153"/>
    <lineage>
        <taxon>Bacteria</taxon>
        <taxon>Bacillati</taxon>
        <taxon>Bacillota</taxon>
        <taxon>Clostridia</taxon>
        <taxon>Lachnospirales</taxon>
        <taxon>Lachnospiraceae</taxon>
        <taxon>Blautia</taxon>
    </lineage>
</organism>
<sequence length="338" mass="37563">MKRIRKKRNPDWKKVLYGIFLNVTFLGFMRECAMPAYGFDAVVSYDTGGFDMDIGEGTGELPGNWDTMDTMEDQSPDAEENPTEADRDTTDVDSSVGAENEADITEDVSTSEVENGDGNNFSENNGQEDNTPGDSGMEAAESYEYQESDSVNGNAVIENGNDNIQTEEADEIWSSNEMGRNSSQESDNSIMLTIPETPKPPISFMPKPTLSPEPAKKVSTIPKISPKIKDHETDKQNMALSYYQTGEKNASSSDKEKDREKCPSFQAGLQGDKICIKIGQDDPVQILSFRLNGKECNWCWQGKVFQAEVPKGTGKDLKAELLVYVRSGKLYHKILRLR</sequence>
<keyword evidence="3" id="KW-1185">Reference proteome</keyword>
<evidence type="ECO:0000256" key="1">
    <source>
        <dbReference type="SAM" id="MobiDB-lite"/>
    </source>
</evidence>
<accession>A0ABV1BCN8</accession>
<evidence type="ECO:0000313" key="2">
    <source>
        <dbReference type="EMBL" id="MEQ2369471.1"/>
    </source>
</evidence>
<reference evidence="2 3" key="1">
    <citation type="submission" date="2024-03" db="EMBL/GenBank/DDBJ databases">
        <title>Human intestinal bacterial collection.</title>
        <authorList>
            <person name="Pauvert C."/>
            <person name="Hitch T.C.A."/>
            <person name="Clavel T."/>
        </authorList>
    </citation>
    <scope>NUCLEOTIDE SEQUENCE [LARGE SCALE GENOMIC DNA]</scope>
    <source>
        <strain evidence="2 3">CLA-JM-H16</strain>
    </source>
</reference>
<proteinExistence type="predicted"/>
<comment type="caution">
    <text evidence="2">The sequence shown here is derived from an EMBL/GenBank/DDBJ whole genome shotgun (WGS) entry which is preliminary data.</text>
</comment>
<dbReference type="EMBL" id="JBBMEJ010000001">
    <property type="protein sequence ID" value="MEQ2369471.1"/>
    <property type="molecule type" value="Genomic_DNA"/>
</dbReference>
<name>A0ABV1BCN8_9FIRM</name>
<protein>
    <submittedName>
        <fullName evidence="2">Uncharacterized protein</fullName>
    </submittedName>
</protein>
<dbReference type="RefSeq" id="WP_178643478.1">
    <property type="nucleotide sequence ID" value="NZ_JBBMEJ010000001.1"/>
</dbReference>
<feature type="region of interest" description="Disordered" evidence="1">
    <location>
        <begin position="56"/>
        <end position="162"/>
    </location>
</feature>
<feature type="compositionally biased region" description="Acidic residues" evidence="1">
    <location>
        <begin position="69"/>
        <end position="83"/>
    </location>
</feature>